<reference evidence="3" key="2">
    <citation type="journal article" date="2023" name="IMA Fungus">
        <title>Comparative genomic study of the Penicillium genus elucidates a diverse pangenome and 15 lateral gene transfer events.</title>
        <authorList>
            <person name="Petersen C."/>
            <person name="Sorensen T."/>
            <person name="Nielsen M.R."/>
            <person name="Sondergaard T.E."/>
            <person name="Sorensen J.L."/>
            <person name="Fitzpatrick D.A."/>
            <person name="Frisvad J.C."/>
            <person name="Nielsen K.L."/>
        </authorList>
    </citation>
    <scope>NUCLEOTIDE SEQUENCE</scope>
    <source>
        <strain evidence="3">IBT 30728</strain>
    </source>
</reference>
<evidence type="ECO:0000313" key="2">
    <source>
        <dbReference type="EMBL" id="KAJ5472043.1"/>
    </source>
</evidence>
<evidence type="ECO:0008006" key="6">
    <source>
        <dbReference type="Google" id="ProtNLM"/>
    </source>
</evidence>
<dbReference type="EMBL" id="JAPWDQ010000013">
    <property type="protein sequence ID" value="KAJ5472043.1"/>
    <property type="molecule type" value="Genomic_DNA"/>
</dbReference>
<organism evidence="3 5">
    <name type="scientific">Penicillium diatomitis</name>
    <dbReference type="NCBI Taxonomy" id="2819901"/>
    <lineage>
        <taxon>Eukaryota</taxon>
        <taxon>Fungi</taxon>
        <taxon>Dikarya</taxon>
        <taxon>Ascomycota</taxon>
        <taxon>Pezizomycotina</taxon>
        <taxon>Eurotiomycetes</taxon>
        <taxon>Eurotiomycetidae</taxon>
        <taxon>Eurotiales</taxon>
        <taxon>Aspergillaceae</taxon>
        <taxon>Penicillium</taxon>
    </lineage>
</organism>
<name>A0A9W9WQZ1_9EURO</name>
<protein>
    <recommendedName>
        <fullName evidence="6">BZIP domain-containing protein</fullName>
    </recommendedName>
</protein>
<evidence type="ECO:0000313" key="4">
    <source>
        <dbReference type="EMBL" id="KAJ5472129.1"/>
    </source>
</evidence>
<feature type="region of interest" description="Disordered" evidence="1">
    <location>
        <begin position="1"/>
        <end position="39"/>
    </location>
</feature>
<sequence>MMVASHDTNNEARDNIKHMKREAQRKHRKTQKERRQYDMKKVEELERRLQESDQKIQELNIQLVQSRAEHSQCAPRADQAQEALRENQRILKLMMTKLSPSSSHPANNIDTKFGGSGSWLTFTPRLNGHSQSWPCLSPVSPMPGNESSGISPGAIELTGKRN</sequence>
<dbReference type="GeneID" id="81628457"/>
<feature type="compositionally biased region" description="Basic residues" evidence="1">
    <location>
        <begin position="18"/>
        <end position="32"/>
    </location>
</feature>
<dbReference type="AlphaFoldDB" id="A0A9W9WQZ1"/>
<feature type="region of interest" description="Disordered" evidence="1">
    <location>
        <begin position="140"/>
        <end position="162"/>
    </location>
</feature>
<proteinExistence type="predicted"/>
<reference evidence="3" key="1">
    <citation type="submission" date="2022-12" db="EMBL/GenBank/DDBJ databases">
        <authorList>
            <person name="Petersen C."/>
        </authorList>
    </citation>
    <scope>NUCLEOTIDE SEQUENCE</scope>
    <source>
        <strain evidence="3">IBT 30728</strain>
    </source>
</reference>
<dbReference type="EMBL" id="JAPWDQ010000013">
    <property type="protein sequence ID" value="KAJ5472065.1"/>
    <property type="molecule type" value="Genomic_DNA"/>
</dbReference>
<feature type="compositionally biased region" description="Basic and acidic residues" evidence="1">
    <location>
        <begin position="8"/>
        <end position="17"/>
    </location>
</feature>
<dbReference type="RefSeq" id="XP_056786589.1">
    <property type="nucleotide sequence ID" value="XM_056938207.1"/>
</dbReference>
<evidence type="ECO:0000256" key="1">
    <source>
        <dbReference type="SAM" id="MobiDB-lite"/>
    </source>
</evidence>
<dbReference type="Proteomes" id="UP001148312">
    <property type="component" value="Unassembled WGS sequence"/>
</dbReference>
<evidence type="ECO:0000313" key="5">
    <source>
        <dbReference type="Proteomes" id="UP001148312"/>
    </source>
</evidence>
<accession>A0A9W9WQZ1</accession>
<gene>
    <name evidence="2" type="ORF">N7539_008612</name>
    <name evidence="3" type="ORF">N7539_008634</name>
    <name evidence="4" type="ORF">N7539_008698</name>
</gene>
<evidence type="ECO:0000313" key="3">
    <source>
        <dbReference type="EMBL" id="KAJ5472065.1"/>
    </source>
</evidence>
<comment type="caution">
    <text evidence="3">The sequence shown here is derived from an EMBL/GenBank/DDBJ whole genome shotgun (WGS) entry which is preliminary data.</text>
</comment>
<keyword evidence="5" id="KW-1185">Reference proteome</keyword>
<dbReference type="EMBL" id="JAPWDQ010000013">
    <property type="protein sequence ID" value="KAJ5472129.1"/>
    <property type="molecule type" value="Genomic_DNA"/>
</dbReference>